<reference evidence="9 10" key="1">
    <citation type="submission" date="2014-10" db="EMBL/GenBank/DDBJ databases">
        <authorList>
            <person name="Seo M.-J."/>
            <person name="Seok Y.J."/>
            <person name="Cha I.-T."/>
        </authorList>
    </citation>
    <scope>NUCLEOTIDE SEQUENCE [LARGE SCALE GENOMIC DNA]</scope>
    <source>
        <strain evidence="9 10">NEU</strain>
    </source>
</reference>
<gene>
    <name evidence="9" type="ORF">LO55_4420</name>
</gene>
<dbReference type="SUPFAM" id="SSF55174">
    <property type="entry name" value="Alpha-L RNA-binding motif"/>
    <property type="match status" value="1"/>
</dbReference>
<sequence>MILTPAPDSADLPIDPDFDDELEAGFAPAPGIDLSPITLALQEEHCGQRLDKVVAGLVPQFSRSRLQQWFESGHITVDGKPARGKDTAYGDETIVVEPQAAPEDTAFAPEPMDLNIVHEDDDIIVINKPAGLVVHPGSGNWSGTLLNGLLHHCPQLVGVPRAGIVHRLDKDTSGLMVVGKTLAAQTDLVRQLQARTVKREYFALVWGTPRASGTIDSPMGRDAKDRVKMAVSNSPFAKPAITHYERVVTGELDRRPVSLVRCRLETGRTHQIRVHMQSLGFALVGDAVYGKRHLTPVFHRQALQARRLGLVHPGTGEQCEWTVPLADDFAALIAQAGIEEPQDGDFGSEINDEDDDDGVVTYRV</sequence>
<comment type="caution">
    <text evidence="9">The sequence shown here is derived from an EMBL/GenBank/DDBJ whole genome shotgun (WGS) entry which is preliminary data.</text>
</comment>
<keyword evidence="5" id="KW-0694">RNA-binding</keyword>
<dbReference type="InterPro" id="IPR050188">
    <property type="entry name" value="RluA_PseudoU_synthase"/>
</dbReference>
<dbReference type="EMBL" id="JRYB01000001">
    <property type="protein sequence ID" value="OIJ41851.1"/>
    <property type="molecule type" value="Genomic_DNA"/>
</dbReference>
<dbReference type="PANTHER" id="PTHR21600">
    <property type="entry name" value="MITOCHONDRIAL RNA PSEUDOURIDINE SYNTHASE"/>
    <property type="match status" value="1"/>
</dbReference>
<comment type="similarity">
    <text evidence="1 6">Belongs to the pseudouridine synthase RluA family.</text>
</comment>
<evidence type="ECO:0000256" key="4">
    <source>
        <dbReference type="PIRSR" id="PIRSR606225-1"/>
    </source>
</evidence>
<dbReference type="RefSeq" id="WP_071363091.1">
    <property type="nucleotide sequence ID" value="NZ_JRYB01000001.1"/>
</dbReference>
<dbReference type="InterPro" id="IPR036986">
    <property type="entry name" value="S4_RNA-bd_sf"/>
</dbReference>
<comment type="catalytic activity">
    <reaction evidence="6">
        <text>a uridine in RNA = a pseudouridine in RNA</text>
        <dbReference type="Rhea" id="RHEA:48348"/>
        <dbReference type="Rhea" id="RHEA-COMP:12068"/>
        <dbReference type="Rhea" id="RHEA-COMP:12069"/>
        <dbReference type="ChEBI" id="CHEBI:65314"/>
        <dbReference type="ChEBI" id="CHEBI:65315"/>
    </reaction>
</comment>
<dbReference type="Pfam" id="PF01479">
    <property type="entry name" value="S4"/>
    <property type="match status" value="1"/>
</dbReference>
<dbReference type="EC" id="5.4.99.-" evidence="6"/>
<dbReference type="Proteomes" id="UP000180246">
    <property type="component" value="Unassembled WGS sequence"/>
</dbReference>
<feature type="domain" description="Pseudouridine synthase RsuA/RluA-like" evidence="7">
    <location>
        <begin position="122"/>
        <end position="278"/>
    </location>
</feature>
<dbReference type="Pfam" id="PF00849">
    <property type="entry name" value="PseudoU_synth_2"/>
    <property type="match status" value="1"/>
</dbReference>
<evidence type="ECO:0000256" key="3">
    <source>
        <dbReference type="ARBA" id="ARBA00036882"/>
    </source>
</evidence>
<accession>A0A1S2N9S7</accession>
<comment type="catalytic activity">
    <reaction evidence="3">
        <text>uridine(1911/1915/1917) in 23S rRNA = pseudouridine(1911/1915/1917) in 23S rRNA</text>
        <dbReference type="Rhea" id="RHEA:42524"/>
        <dbReference type="Rhea" id="RHEA-COMP:10097"/>
        <dbReference type="Rhea" id="RHEA-COMP:10098"/>
        <dbReference type="ChEBI" id="CHEBI:65314"/>
        <dbReference type="ChEBI" id="CHEBI:65315"/>
        <dbReference type="EC" id="5.4.99.23"/>
    </reaction>
</comment>
<dbReference type="PROSITE" id="PS01129">
    <property type="entry name" value="PSI_RLU"/>
    <property type="match status" value="1"/>
</dbReference>
<dbReference type="PANTHER" id="PTHR21600:SF44">
    <property type="entry name" value="RIBOSOMAL LARGE SUBUNIT PSEUDOURIDINE SYNTHASE D"/>
    <property type="match status" value="1"/>
</dbReference>
<dbReference type="CDD" id="cd00165">
    <property type="entry name" value="S4"/>
    <property type="match status" value="1"/>
</dbReference>
<dbReference type="GO" id="GO:0003723">
    <property type="term" value="F:RNA binding"/>
    <property type="evidence" value="ECO:0007669"/>
    <property type="project" value="UniProtKB-KW"/>
</dbReference>
<dbReference type="SUPFAM" id="SSF55120">
    <property type="entry name" value="Pseudouridine synthase"/>
    <property type="match status" value="1"/>
</dbReference>
<dbReference type="InterPro" id="IPR020103">
    <property type="entry name" value="PsdUridine_synth_cat_dom_sf"/>
</dbReference>
<evidence type="ECO:0000256" key="6">
    <source>
        <dbReference type="RuleBase" id="RU362028"/>
    </source>
</evidence>
<evidence type="ECO:0000256" key="5">
    <source>
        <dbReference type="PROSITE-ProRule" id="PRU00182"/>
    </source>
</evidence>
<dbReference type="InterPro" id="IPR006145">
    <property type="entry name" value="PsdUridine_synth_RsuA/RluA"/>
</dbReference>
<feature type="domain" description="RNA-binding S4" evidence="8">
    <location>
        <begin position="48"/>
        <end position="83"/>
    </location>
</feature>
<dbReference type="Gene3D" id="3.30.2350.10">
    <property type="entry name" value="Pseudouridine synthase"/>
    <property type="match status" value="1"/>
</dbReference>
<dbReference type="InterPro" id="IPR006225">
    <property type="entry name" value="PsdUridine_synth_RluC/D"/>
</dbReference>
<evidence type="ECO:0000256" key="1">
    <source>
        <dbReference type="ARBA" id="ARBA00010876"/>
    </source>
</evidence>
<evidence type="ECO:0000256" key="2">
    <source>
        <dbReference type="ARBA" id="ARBA00023235"/>
    </source>
</evidence>
<dbReference type="GO" id="GO:0000455">
    <property type="term" value="P:enzyme-directed rRNA pseudouridine synthesis"/>
    <property type="evidence" value="ECO:0007669"/>
    <property type="project" value="TreeGrafter"/>
</dbReference>
<comment type="function">
    <text evidence="6">Responsible for synthesis of pseudouridine from uracil.</text>
</comment>
<feature type="active site" evidence="4">
    <location>
        <position position="169"/>
    </location>
</feature>
<dbReference type="AlphaFoldDB" id="A0A1S2N9S7"/>
<dbReference type="InterPro" id="IPR002942">
    <property type="entry name" value="S4_RNA-bd"/>
</dbReference>
<evidence type="ECO:0000259" key="8">
    <source>
        <dbReference type="Pfam" id="PF01479"/>
    </source>
</evidence>
<dbReference type="Gene3D" id="3.10.290.10">
    <property type="entry name" value="RNA-binding S4 domain"/>
    <property type="match status" value="1"/>
</dbReference>
<dbReference type="NCBIfam" id="TIGR00005">
    <property type="entry name" value="rluA_subfam"/>
    <property type="match status" value="1"/>
</dbReference>
<evidence type="ECO:0000259" key="7">
    <source>
        <dbReference type="Pfam" id="PF00849"/>
    </source>
</evidence>
<dbReference type="PROSITE" id="PS50889">
    <property type="entry name" value="S4"/>
    <property type="match status" value="1"/>
</dbReference>
<dbReference type="CDD" id="cd02869">
    <property type="entry name" value="PseudoU_synth_RluA_like"/>
    <property type="match status" value="1"/>
</dbReference>
<protein>
    <recommendedName>
        <fullName evidence="6">Pseudouridine synthase</fullName>
        <ecNumber evidence="6">5.4.99.-</ecNumber>
    </recommendedName>
</protein>
<proteinExistence type="inferred from homology"/>
<dbReference type="InterPro" id="IPR006224">
    <property type="entry name" value="PsdUridine_synth_RluA-like_CS"/>
</dbReference>
<dbReference type="GO" id="GO:0160140">
    <property type="term" value="F:23S rRNA pseudouridine(1911/1915/1917) synthase activity"/>
    <property type="evidence" value="ECO:0007669"/>
    <property type="project" value="UniProtKB-EC"/>
</dbReference>
<organism evidence="9 10">
    <name type="scientific">Massilia timonae</name>
    <dbReference type="NCBI Taxonomy" id="47229"/>
    <lineage>
        <taxon>Bacteria</taxon>
        <taxon>Pseudomonadati</taxon>
        <taxon>Pseudomonadota</taxon>
        <taxon>Betaproteobacteria</taxon>
        <taxon>Burkholderiales</taxon>
        <taxon>Oxalobacteraceae</taxon>
        <taxon>Telluria group</taxon>
        <taxon>Massilia</taxon>
    </lineage>
</organism>
<evidence type="ECO:0000313" key="10">
    <source>
        <dbReference type="Proteomes" id="UP000180246"/>
    </source>
</evidence>
<evidence type="ECO:0000313" key="9">
    <source>
        <dbReference type="EMBL" id="OIJ41851.1"/>
    </source>
</evidence>
<name>A0A1S2N9S7_9BURK</name>
<keyword evidence="2 6" id="KW-0413">Isomerase</keyword>